<dbReference type="Gene3D" id="3.10.10.10">
    <property type="entry name" value="HIV Type 1 Reverse Transcriptase, subunit A, domain 1"/>
    <property type="match status" value="1"/>
</dbReference>
<proteinExistence type="predicted"/>
<keyword evidence="3" id="KW-0548">Nucleotidyltransferase</keyword>
<comment type="caution">
    <text evidence="3">The sequence shown here is derived from an EMBL/GenBank/DDBJ whole genome shotgun (WGS) entry which is preliminary data.</text>
</comment>
<dbReference type="InterPro" id="IPR000477">
    <property type="entry name" value="RT_dom"/>
</dbReference>
<feature type="non-terminal residue" evidence="3">
    <location>
        <position position="1"/>
    </location>
</feature>
<protein>
    <submittedName>
        <fullName evidence="3">Putative reverse transcriptase domain-containing protein</fullName>
    </submittedName>
</protein>
<evidence type="ECO:0000256" key="1">
    <source>
        <dbReference type="SAM" id="MobiDB-lite"/>
    </source>
</evidence>
<gene>
    <name evidence="3" type="ORF">Tci_522379</name>
</gene>
<feature type="domain" description="Reverse transcriptase" evidence="2">
    <location>
        <begin position="239"/>
        <end position="314"/>
    </location>
</feature>
<evidence type="ECO:0000259" key="2">
    <source>
        <dbReference type="Pfam" id="PF00078"/>
    </source>
</evidence>
<dbReference type="InterPro" id="IPR043128">
    <property type="entry name" value="Rev_trsase/Diguanyl_cyclase"/>
</dbReference>
<feature type="region of interest" description="Disordered" evidence="1">
    <location>
        <begin position="24"/>
        <end position="43"/>
    </location>
</feature>
<dbReference type="PANTHER" id="PTHR24559">
    <property type="entry name" value="TRANSPOSON TY3-I GAG-POL POLYPROTEIN"/>
    <property type="match status" value="1"/>
</dbReference>
<name>A0A699IFW1_TANCI</name>
<keyword evidence="3" id="KW-0808">Transferase</keyword>
<dbReference type="Gene3D" id="3.30.70.270">
    <property type="match status" value="1"/>
</dbReference>
<dbReference type="SUPFAM" id="SSF56672">
    <property type="entry name" value="DNA/RNA polymerases"/>
    <property type="match status" value="1"/>
</dbReference>
<keyword evidence="3" id="KW-0695">RNA-directed DNA polymerase</keyword>
<dbReference type="EMBL" id="BKCJ010286974">
    <property type="protein sequence ID" value="GEZ50406.1"/>
    <property type="molecule type" value="Genomic_DNA"/>
</dbReference>
<dbReference type="InterPro" id="IPR053134">
    <property type="entry name" value="RNA-dir_DNA_polymerase"/>
</dbReference>
<evidence type="ECO:0000313" key="3">
    <source>
        <dbReference type="EMBL" id="GEZ50406.1"/>
    </source>
</evidence>
<sequence>SSLQRGALHIDEAVCCGTLTKRNDKRKEMEESSKQGSTWKDNKKYKTGSGFVATVPPRNDNVNTYTKNQARGRAFNGNAVEALQDPKVFAPLLNVEPCIVNHGYVIEIADGMDWLSKNKAVIVCHEKVVEISIKEGGILRDHGERTWRATKALMNGKVDEHRISDIPVVRDFTDVFPEDLLGLPPQRQVEFRINLVPRATSVAKYPYRLAPSEMQELSGQLKGCKTRVSYDLAIRHGEHRIDDLFDQLQGACYFSKIDLRSGYHQLRVHEDDIPNTSFRTRYGHFKFTVMPFGLTNAPAVFMDLMNQIVLGLLRKEKMYAKFSKCEF</sequence>
<dbReference type="GO" id="GO:0003964">
    <property type="term" value="F:RNA-directed DNA polymerase activity"/>
    <property type="evidence" value="ECO:0007669"/>
    <property type="project" value="UniProtKB-KW"/>
</dbReference>
<organism evidence="3">
    <name type="scientific">Tanacetum cinerariifolium</name>
    <name type="common">Dalmatian daisy</name>
    <name type="synonym">Chrysanthemum cinerariifolium</name>
    <dbReference type="NCBI Taxonomy" id="118510"/>
    <lineage>
        <taxon>Eukaryota</taxon>
        <taxon>Viridiplantae</taxon>
        <taxon>Streptophyta</taxon>
        <taxon>Embryophyta</taxon>
        <taxon>Tracheophyta</taxon>
        <taxon>Spermatophyta</taxon>
        <taxon>Magnoliopsida</taxon>
        <taxon>eudicotyledons</taxon>
        <taxon>Gunneridae</taxon>
        <taxon>Pentapetalae</taxon>
        <taxon>asterids</taxon>
        <taxon>campanulids</taxon>
        <taxon>Asterales</taxon>
        <taxon>Asteraceae</taxon>
        <taxon>Asteroideae</taxon>
        <taxon>Anthemideae</taxon>
        <taxon>Anthemidinae</taxon>
        <taxon>Tanacetum</taxon>
    </lineage>
</organism>
<dbReference type="PANTHER" id="PTHR24559:SF444">
    <property type="entry name" value="REVERSE TRANSCRIPTASE DOMAIN-CONTAINING PROTEIN"/>
    <property type="match status" value="1"/>
</dbReference>
<reference evidence="3" key="1">
    <citation type="journal article" date="2019" name="Sci. Rep.">
        <title>Draft genome of Tanacetum cinerariifolium, the natural source of mosquito coil.</title>
        <authorList>
            <person name="Yamashiro T."/>
            <person name="Shiraishi A."/>
            <person name="Satake H."/>
            <person name="Nakayama K."/>
        </authorList>
    </citation>
    <scope>NUCLEOTIDE SEQUENCE</scope>
</reference>
<accession>A0A699IFW1</accession>
<dbReference type="CDD" id="cd01647">
    <property type="entry name" value="RT_LTR"/>
    <property type="match status" value="1"/>
</dbReference>
<feature type="compositionally biased region" description="Basic and acidic residues" evidence="1">
    <location>
        <begin position="24"/>
        <end position="33"/>
    </location>
</feature>
<dbReference type="InterPro" id="IPR043502">
    <property type="entry name" value="DNA/RNA_pol_sf"/>
</dbReference>
<dbReference type="Pfam" id="PF00078">
    <property type="entry name" value="RVT_1"/>
    <property type="match status" value="1"/>
</dbReference>
<dbReference type="AlphaFoldDB" id="A0A699IFW1"/>